<dbReference type="Pfam" id="PF00561">
    <property type="entry name" value="Abhydrolase_1"/>
    <property type="match status" value="1"/>
</dbReference>
<evidence type="ECO:0000256" key="1">
    <source>
        <dbReference type="ARBA" id="ARBA00022801"/>
    </source>
</evidence>
<keyword evidence="4" id="KW-1185">Reference proteome</keyword>
<dbReference type="PANTHER" id="PTHR43329">
    <property type="entry name" value="EPOXIDE HYDROLASE"/>
    <property type="match status" value="1"/>
</dbReference>
<name>A0ABY6C6V9_9HYPH</name>
<evidence type="ECO:0000313" key="3">
    <source>
        <dbReference type="EMBL" id="UXN67989.1"/>
    </source>
</evidence>
<feature type="domain" description="AB hydrolase-1" evidence="2">
    <location>
        <begin position="76"/>
        <end position="354"/>
    </location>
</feature>
<dbReference type="EMBL" id="CP104964">
    <property type="protein sequence ID" value="UXN67989.1"/>
    <property type="molecule type" value="Genomic_DNA"/>
</dbReference>
<keyword evidence="1 3" id="KW-0378">Hydrolase</keyword>
<dbReference type="Proteomes" id="UP001061862">
    <property type="component" value="Plasmid p_unnamed1"/>
</dbReference>
<dbReference type="InterPro" id="IPR006311">
    <property type="entry name" value="TAT_signal"/>
</dbReference>
<dbReference type="PRINTS" id="PR00412">
    <property type="entry name" value="EPOXHYDRLASE"/>
</dbReference>
<dbReference type="PROSITE" id="PS51318">
    <property type="entry name" value="TAT"/>
    <property type="match status" value="1"/>
</dbReference>
<proteinExistence type="predicted"/>
<dbReference type="InterPro" id="IPR000073">
    <property type="entry name" value="AB_hydrolase_1"/>
</dbReference>
<organism evidence="3 4">
    <name type="scientific">Devosia neptuniae</name>
    <dbReference type="NCBI Taxonomy" id="191302"/>
    <lineage>
        <taxon>Bacteria</taxon>
        <taxon>Pseudomonadati</taxon>
        <taxon>Pseudomonadota</taxon>
        <taxon>Alphaproteobacteria</taxon>
        <taxon>Hyphomicrobiales</taxon>
        <taxon>Devosiaceae</taxon>
        <taxon>Devosia</taxon>
    </lineage>
</organism>
<dbReference type="SUPFAM" id="SSF53474">
    <property type="entry name" value="alpha/beta-Hydrolases"/>
    <property type="match status" value="1"/>
</dbReference>
<keyword evidence="3" id="KW-0614">Plasmid</keyword>
<dbReference type="InterPro" id="IPR029058">
    <property type="entry name" value="AB_hydrolase_fold"/>
</dbReference>
<evidence type="ECO:0000259" key="2">
    <source>
        <dbReference type="Pfam" id="PF00561"/>
    </source>
</evidence>
<dbReference type="InterPro" id="IPR000639">
    <property type="entry name" value="Epox_hydrolase-like"/>
</dbReference>
<dbReference type="RefSeq" id="WP_262165573.1">
    <property type="nucleotide sequence ID" value="NZ_CP104964.1"/>
</dbReference>
<geneLocation type="plasmid" evidence="3 4">
    <name>p_unnamed1</name>
</geneLocation>
<sequence>MSIRSLRNADALTFNRADSVISRRRLLQTSLVFGIVLALAPFSTLAGEVDAPPPVREHMVDAGYGQFHVIEQGKGPAVLFVHGFPDTAATWSSQMEAVAEAGYRAVALDMRGYGQSYAPEAADQYTALHLTGDLVSVLDALSIETAVIVGHDWGAYQSQMAALLRPDRFTALVSLAIPIYPRGDISFDDIIRNQGSQDVYYGCAMAAEGSETKFSDATQSIPSILYWLSGSPEVSEGWDPLNPELHMLRPAPVEVPEWADPEYVRHNIEAFTQTGFRGGMNYYRAFPKTFELMVAYKNAALQQPSLYIWGAEDGLSRMYHPDPPTLEELRALQPNLVDQVRLENVGHWIQIEAPDEVNKALIDFLAGL</sequence>
<protein>
    <submittedName>
        <fullName evidence="3">Alpha/beta hydrolase</fullName>
    </submittedName>
</protein>
<dbReference type="GO" id="GO:0016787">
    <property type="term" value="F:hydrolase activity"/>
    <property type="evidence" value="ECO:0007669"/>
    <property type="project" value="UniProtKB-KW"/>
</dbReference>
<reference evidence="3 4" key="1">
    <citation type="submission" date="2022-09" db="EMBL/GenBank/DDBJ databases">
        <title>Interaction between co-microsymbionts with complementary sets of symbiotic genes in legume-rhizobium systems.</title>
        <authorList>
            <person name="Safronova V."/>
            <person name="Sazanova A."/>
            <person name="Afonin A."/>
            <person name="Chirak E."/>
        </authorList>
    </citation>
    <scope>NUCLEOTIDE SEQUENCE [LARGE SCALE GENOMIC DNA]</scope>
    <source>
        <strain evidence="3 4">A18/4-1</strain>
        <plasmid evidence="3 4">p_unnamed1</plasmid>
    </source>
</reference>
<gene>
    <name evidence="3" type="ORF">N8A98_00245</name>
</gene>
<dbReference type="Gene3D" id="3.40.50.1820">
    <property type="entry name" value="alpha/beta hydrolase"/>
    <property type="match status" value="1"/>
</dbReference>
<accession>A0ABY6C6V9</accession>
<evidence type="ECO:0000313" key="4">
    <source>
        <dbReference type="Proteomes" id="UP001061862"/>
    </source>
</evidence>